<feature type="domain" description="DNA polymerase delta/zeta catalytic subunit N-terminal" evidence="5">
    <location>
        <begin position="76"/>
        <end position="156"/>
    </location>
</feature>
<dbReference type="Gene3D" id="3.30.342.10">
    <property type="entry name" value="DNA Polymerase, chain B, domain 1"/>
    <property type="match status" value="1"/>
</dbReference>
<evidence type="ECO:0000259" key="4">
    <source>
        <dbReference type="Pfam" id="PF03104"/>
    </source>
</evidence>
<evidence type="ECO:0000256" key="2">
    <source>
        <dbReference type="SAM" id="MobiDB-lite"/>
    </source>
</evidence>
<dbReference type="STRING" id="13706.A0A1X2HB89"/>
<dbReference type="GO" id="GO:0005634">
    <property type="term" value="C:nucleus"/>
    <property type="evidence" value="ECO:0007669"/>
    <property type="project" value="TreeGrafter"/>
</dbReference>
<feature type="domain" description="DNA-directed DNA polymerase family B exonuclease" evidence="4">
    <location>
        <begin position="864"/>
        <end position="1085"/>
    </location>
</feature>
<sequence length="1127" mass="128622">MKAGLNGLRLLSCLLLMDRSSYISVRVTNIDHYLTDPGPLDRSNCPFSTEPLTKVPVIRIFGSTPAGQKACLHIHQAYPYFYVPYTLPCPDADSETIQRTIYQFGVSLNHAMRLTPHSDTRKQYLAAIVLVKGVPFYGYHVGYQTYLKLYLLDPADKRRMTQVLQKGAVQGIPYQPYEAHLPFELQFMMDYNLYGMNWIDIHPNTGDAPAPFSLRFRTPLLDHPKTLIFSQQSSGSDIALDKRDKVFYTNQTVPARLQWDALQKTSHCELEIDTTVMTIGNRTQIGERNIHIDRESEHLFTESVVNERPRDTLVKSLATIYADEERRRKARGVTDPIPPSSTFEERTPGDGWESDRKWRRIIDEYIEHTTTPVEPGTSSSVDLSHVLTAFQSVEALYPPGYYVLRGESETKQNTDISEGEPSQASLSIHESDAAYNVSFTPSRYHVLSESTPTEVDLDKMHQLVRDRSFHEADEEQEHDESEAEKEEDVSISSPEEGTSRPKTITLTDFGWPEDVPQASETRGLDEEEKQGFSRGREIDFEAEVKKREAKAKESQPFVFEIQEEDEDEQIMMSEEPPTRNPRRPRTGFRLRQNDGGDDPSGSSSESEQEKMGIHHWDQFYKELKGIRRQKRRRREEDPQPFVEFRNEPRFADILSRHKQRRESAQALASSSEQPSPPSPVLTGGKRPQRGSSAPAKTTESEKQLASPVTPQETPSGTKDAHPEKSNSTRLQHWLQSSSSSSSGKSIPSQHPTQKRVSWSDARPSEPERGHKRQPDAAWTEYIYARKAPALTQPVRIAYREPYYSNPADAPAFTKTFGNKDFKLPTTSLDELKEEEGVNDRAWQQSTIASWRPSIDPPTEASAYAWLQQKEKMEKKTRRISATQIDVPTLRGSGDFEYRTTKPKAKVTRIRDYLDLFSLEIHVSTRGDMLPDPAHDAVQVVFWCLQTEDENIVSNGMQEGYHIGVIGVHQQVPFSKMGLSNVEVDYVESEQELFQTLIKKVRLYDPDILVGYELHNASWGYLIERAAVLGVNLVDALARMELDRDSIPQDEWGYKKASVYRIIGRHMLNVWRIMRGEVALTSYTFENLAYHVLHYTLTFHTRISRPGIAMVRLLCDIACCATIWTAHR</sequence>
<feature type="chain" id="PRO_5012801119" description="DNA-directed DNA polymerase family B exonuclease domain-containing protein" evidence="3">
    <location>
        <begin position="23"/>
        <end position="1127"/>
    </location>
</feature>
<comment type="caution">
    <text evidence="7">The sequence shown here is derived from an EMBL/GenBank/DDBJ whole genome shotgun (WGS) entry which is preliminary data.</text>
</comment>
<evidence type="ECO:0000313" key="8">
    <source>
        <dbReference type="Proteomes" id="UP000242180"/>
    </source>
</evidence>
<evidence type="ECO:0000313" key="7">
    <source>
        <dbReference type="EMBL" id="ORY95936.1"/>
    </source>
</evidence>
<feature type="compositionally biased region" description="Polar residues" evidence="2">
    <location>
        <begin position="490"/>
        <end position="506"/>
    </location>
</feature>
<dbReference type="OrthoDB" id="2414538at2759"/>
<dbReference type="Pfam" id="PF24055">
    <property type="entry name" value="POL3_N"/>
    <property type="match status" value="1"/>
</dbReference>
<dbReference type="Pfam" id="PF24065">
    <property type="entry name" value="REV3_N"/>
    <property type="match status" value="1"/>
</dbReference>
<feature type="signal peptide" evidence="3">
    <location>
        <begin position="1"/>
        <end position="22"/>
    </location>
</feature>
<dbReference type="PANTHER" id="PTHR45812:SF1">
    <property type="entry name" value="DNA POLYMERASE ZETA CATALYTIC SUBUNIT"/>
    <property type="match status" value="1"/>
</dbReference>
<feature type="region of interest" description="Disordered" evidence="2">
    <location>
        <begin position="469"/>
        <end position="774"/>
    </location>
</feature>
<evidence type="ECO:0000256" key="3">
    <source>
        <dbReference type="SAM" id="SignalP"/>
    </source>
</evidence>
<dbReference type="GO" id="GO:0042276">
    <property type="term" value="P:error-prone translesion synthesis"/>
    <property type="evidence" value="ECO:0007669"/>
    <property type="project" value="TreeGrafter"/>
</dbReference>
<feature type="compositionally biased region" description="Acidic residues" evidence="2">
    <location>
        <begin position="472"/>
        <end position="489"/>
    </location>
</feature>
<dbReference type="AlphaFoldDB" id="A0A1X2HB89"/>
<dbReference type="Gene3D" id="3.30.420.10">
    <property type="entry name" value="Ribonuclease H-like superfamily/Ribonuclease H"/>
    <property type="match status" value="1"/>
</dbReference>
<feature type="compositionally biased region" description="Polar residues" evidence="2">
    <location>
        <begin position="743"/>
        <end position="756"/>
    </location>
</feature>
<feature type="compositionally biased region" description="Basic and acidic residues" evidence="2">
    <location>
        <begin position="762"/>
        <end position="774"/>
    </location>
</feature>
<keyword evidence="8" id="KW-1185">Reference proteome</keyword>
<reference evidence="7 8" key="1">
    <citation type="submission" date="2016-07" db="EMBL/GenBank/DDBJ databases">
        <title>Pervasive Adenine N6-methylation of Active Genes in Fungi.</title>
        <authorList>
            <consortium name="DOE Joint Genome Institute"/>
            <person name="Mondo S.J."/>
            <person name="Dannebaum R.O."/>
            <person name="Kuo R.C."/>
            <person name="Labutti K."/>
            <person name="Haridas S."/>
            <person name="Kuo A."/>
            <person name="Salamov A."/>
            <person name="Ahrendt S.R."/>
            <person name="Lipzen A."/>
            <person name="Sullivan W."/>
            <person name="Andreopoulos W.B."/>
            <person name="Clum A."/>
            <person name="Lindquist E."/>
            <person name="Daum C."/>
            <person name="Ramamoorthy G.K."/>
            <person name="Gryganskyi A."/>
            <person name="Culley D."/>
            <person name="Magnuson J.K."/>
            <person name="James T.Y."/>
            <person name="O'Malley M.A."/>
            <person name="Stajich J.E."/>
            <person name="Spatafora J.W."/>
            <person name="Visel A."/>
            <person name="Grigoriev I.V."/>
        </authorList>
    </citation>
    <scope>NUCLEOTIDE SEQUENCE [LARGE SCALE GENOMIC DNA]</scope>
    <source>
        <strain evidence="7 8">NRRL 2496</strain>
    </source>
</reference>
<feature type="region of interest" description="Disordered" evidence="2">
    <location>
        <begin position="329"/>
        <end position="351"/>
    </location>
</feature>
<accession>A0A1X2HB89</accession>
<protein>
    <recommendedName>
        <fullName evidence="9">DNA-directed DNA polymerase family B exonuclease domain-containing protein</fullName>
    </recommendedName>
</protein>
<dbReference type="GO" id="GO:0003887">
    <property type="term" value="F:DNA-directed DNA polymerase activity"/>
    <property type="evidence" value="ECO:0007669"/>
    <property type="project" value="UniProtKB-EC"/>
</dbReference>
<dbReference type="OMA" id="RESHCEL"/>
<dbReference type="InterPro" id="IPR030559">
    <property type="entry name" value="PolZ_Rev3"/>
</dbReference>
<dbReference type="GO" id="GO:0000724">
    <property type="term" value="P:double-strand break repair via homologous recombination"/>
    <property type="evidence" value="ECO:0007669"/>
    <property type="project" value="TreeGrafter"/>
</dbReference>
<dbReference type="InParanoid" id="A0A1X2HB89"/>
<name>A0A1X2HB89_SYNRA</name>
<dbReference type="Pfam" id="PF03104">
    <property type="entry name" value="DNA_pol_B_exo1"/>
    <property type="match status" value="1"/>
</dbReference>
<organism evidence="7 8">
    <name type="scientific">Syncephalastrum racemosum</name>
    <name type="common">Filamentous fungus</name>
    <dbReference type="NCBI Taxonomy" id="13706"/>
    <lineage>
        <taxon>Eukaryota</taxon>
        <taxon>Fungi</taxon>
        <taxon>Fungi incertae sedis</taxon>
        <taxon>Mucoromycota</taxon>
        <taxon>Mucoromycotina</taxon>
        <taxon>Mucoromycetes</taxon>
        <taxon>Mucorales</taxon>
        <taxon>Syncephalastraceae</taxon>
        <taxon>Syncephalastrum</taxon>
    </lineage>
</organism>
<feature type="compositionally biased region" description="Basic and acidic residues" evidence="2">
    <location>
        <begin position="529"/>
        <end position="553"/>
    </location>
</feature>
<dbReference type="InterPro" id="IPR006133">
    <property type="entry name" value="DNA-dir_DNA_pol_B_exonuc"/>
</dbReference>
<gene>
    <name evidence="7" type="ORF">BCR43DRAFT_316967</name>
</gene>
<dbReference type="GO" id="GO:0003676">
    <property type="term" value="F:nucleic acid binding"/>
    <property type="evidence" value="ECO:0007669"/>
    <property type="project" value="InterPro"/>
</dbReference>
<dbReference type="EMBL" id="MCGN01000006">
    <property type="protein sequence ID" value="ORY95936.1"/>
    <property type="molecule type" value="Genomic_DNA"/>
</dbReference>
<dbReference type="InterPro" id="IPR056447">
    <property type="entry name" value="REV3_N"/>
</dbReference>
<proteinExistence type="predicted"/>
<feature type="domain" description="DNA polymerase zeta catalytic subunit N-terminal" evidence="6">
    <location>
        <begin position="23"/>
        <end position="75"/>
    </location>
</feature>
<dbReference type="InterPro" id="IPR056435">
    <property type="entry name" value="DPOD/Z_N"/>
</dbReference>
<dbReference type="GO" id="GO:0016035">
    <property type="term" value="C:zeta DNA polymerase complex"/>
    <property type="evidence" value="ECO:0007669"/>
    <property type="project" value="InterPro"/>
</dbReference>
<evidence type="ECO:0000259" key="5">
    <source>
        <dbReference type="Pfam" id="PF24055"/>
    </source>
</evidence>
<evidence type="ECO:0008006" key="9">
    <source>
        <dbReference type="Google" id="ProtNLM"/>
    </source>
</evidence>
<dbReference type="Proteomes" id="UP000242180">
    <property type="component" value="Unassembled WGS sequence"/>
</dbReference>
<keyword evidence="3" id="KW-0732">Signal</keyword>
<dbReference type="PANTHER" id="PTHR45812">
    <property type="entry name" value="DNA POLYMERASE ZETA CATALYTIC SUBUNIT"/>
    <property type="match status" value="1"/>
</dbReference>
<dbReference type="InterPro" id="IPR036397">
    <property type="entry name" value="RNaseH_sf"/>
</dbReference>
<dbReference type="InterPro" id="IPR012337">
    <property type="entry name" value="RNaseH-like_sf"/>
</dbReference>
<feature type="compositionally biased region" description="Basic and acidic residues" evidence="2">
    <location>
        <begin position="607"/>
        <end position="625"/>
    </location>
</feature>
<evidence type="ECO:0000259" key="6">
    <source>
        <dbReference type="Pfam" id="PF24065"/>
    </source>
</evidence>
<feature type="compositionally biased region" description="Low complexity" evidence="2">
    <location>
        <begin position="664"/>
        <end position="673"/>
    </location>
</feature>
<feature type="compositionally biased region" description="Polar residues" evidence="2">
    <location>
        <begin position="706"/>
        <end position="716"/>
    </location>
</feature>
<dbReference type="CDD" id="cd05778">
    <property type="entry name" value="DNA_polB_zeta_exo"/>
    <property type="match status" value="1"/>
</dbReference>
<evidence type="ECO:0000256" key="1">
    <source>
        <dbReference type="ARBA" id="ARBA00049244"/>
    </source>
</evidence>
<comment type="catalytic activity">
    <reaction evidence="1">
        <text>DNA(n) + a 2'-deoxyribonucleoside 5'-triphosphate = DNA(n+1) + diphosphate</text>
        <dbReference type="Rhea" id="RHEA:22508"/>
        <dbReference type="Rhea" id="RHEA-COMP:17339"/>
        <dbReference type="Rhea" id="RHEA-COMP:17340"/>
        <dbReference type="ChEBI" id="CHEBI:33019"/>
        <dbReference type="ChEBI" id="CHEBI:61560"/>
        <dbReference type="ChEBI" id="CHEBI:173112"/>
        <dbReference type="EC" id="2.7.7.7"/>
    </reaction>
</comment>
<dbReference type="SUPFAM" id="SSF53098">
    <property type="entry name" value="Ribonuclease H-like"/>
    <property type="match status" value="1"/>
</dbReference>